<dbReference type="EMBL" id="JAZDUA010000002">
    <property type="protein sequence ID" value="KAK7874503.1"/>
    <property type="molecule type" value="Genomic_DNA"/>
</dbReference>
<evidence type="ECO:0000313" key="14">
    <source>
        <dbReference type="Proteomes" id="UP001378592"/>
    </source>
</evidence>
<dbReference type="GO" id="GO:0015280">
    <property type="term" value="F:ligand-gated sodium channel activity"/>
    <property type="evidence" value="ECO:0007669"/>
    <property type="project" value="TreeGrafter"/>
</dbReference>
<keyword evidence="14" id="KW-1185">Reference proteome</keyword>
<protein>
    <submittedName>
        <fullName evidence="13">Uncharacterized protein</fullName>
    </submittedName>
</protein>
<evidence type="ECO:0000256" key="3">
    <source>
        <dbReference type="ARBA" id="ARBA00022448"/>
    </source>
</evidence>
<keyword evidence="9" id="KW-0472">Membrane</keyword>
<dbReference type="Pfam" id="PF00858">
    <property type="entry name" value="ASC"/>
    <property type="match status" value="1"/>
</dbReference>
<dbReference type="PANTHER" id="PTHR11690">
    <property type="entry name" value="AMILORIDE-SENSITIVE SODIUM CHANNEL-RELATED"/>
    <property type="match status" value="1"/>
</dbReference>
<comment type="similarity">
    <text evidence="2 12">Belongs to the amiloride-sensitive sodium channel (TC 1.A.6) family.</text>
</comment>
<evidence type="ECO:0000256" key="9">
    <source>
        <dbReference type="ARBA" id="ARBA00023136"/>
    </source>
</evidence>
<dbReference type="GO" id="GO:0005886">
    <property type="term" value="C:plasma membrane"/>
    <property type="evidence" value="ECO:0007669"/>
    <property type="project" value="TreeGrafter"/>
</dbReference>
<evidence type="ECO:0000256" key="6">
    <source>
        <dbReference type="ARBA" id="ARBA00022989"/>
    </source>
</evidence>
<dbReference type="Proteomes" id="UP001378592">
    <property type="component" value="Unassembled WGS sequence"/>
</dbReference>
<keyword evidence="11 12" id="KW-0407">Ion channel</keyword>
<dbReference type="Gene3D" id="1.10.287.820">
    <property type="entry name" value="Acid-sensing ion channel domain"/>
    <property type="match status" value="1"/>
</dbReference>
<comment type="subcellular location">
    <subcellularLocation>
        <location evidence="1">Membrane</location>
        <topology evidence="1">Multi-pass membrane protein</topology>
    </subcellularLocation>
</comment>
<keyword evidence="8 12" id="KW-0406">Ion transport</keyword>
<evidence type="ECO:0000256" key="8">
    <source>
        <dbReference type="ARBA" id="ARBA00023065"/>
    </source>
</evidence>
<keyword evidence="4 12" id="KW-0894">Sodium channel</keyword>
<accession>A0AAN9WWW8</accession>
<dbReference type="PROSITE" id="PS01206">
    <property type="entry name" value="ASC"/>
    <property type="match status" value="1"/>
</dbReference>
<evidence type="ECO:0000256" key="1">
    <source>
        <dbReference type="ARBA" id="ARBA00004141"/>
    </source>
</evidence>
<evidence type="ECO:0000256" key="11">
    <source>
        <dbReference type="ARBA" id="ARBA00023303"/>
    </source>
</evidence>
<evidence type="ECO:0000256" key="10">
    <source>
        <dbReference type="ARBA" id="ARBA00023201"/>
    </source>
</evidence>
<evidence type="ECO:0000256" key="2">
    <source>
        <dbReference type="ARBA" id="ARBA00007193"/>
    </source>
</evidence>
<keyword evidence="10 12" id="KW-0739">Sodium transport</keyword>
<dbReference type="AlphaFoldDB" id="A0AAN9WWW8"/>
<reference evidence="13 14" key="1">
    <citation type="submission" date="2024-03" db="EMBL/GenBank/DDBJ databases">
        <title>The genome assembly and annotation of the cricket Gryllus longicercus Weissman &amp; Gray.</title>
        <authorList>
            <person name="Szrajer S."/>
            <person name="Gray D."/>
            <person name="Ylla G."/>
        </authorList>
    </citation>
    <scope>NUCLEOTIDE SEQUENCE [LARGE SCALE GENOMIC DNA]</scope>
    <source>
        <strain evidence="13">DAG 2021-001</strain>
        <tissue evidence="13">Whole body minus gut</tissue>
    </source>
</reference>
<keyword evidence="3 12" id="KW-0813">Transport</keyword>
<name>A0AAN9WWW8_9ORTH</name>
<keyword evidence="6" id="KW-1133">Transmembrane helix</keyword>
<evidence type="ECO:0000256" key="7">
    <source>
        <dbReference type="ARBA" id="ARBA00023053"/>
    </source>
</evidence>
<dbReference type="PANTHER" id="PTHR11690:SF288">
    <property type="entry name" value="AMILORIDE-SENSITIVE NA+ CHANNEL-RELATED"/>
    <property type="match status" value="1"/>
</dbReference>
<keyword evidence="7" id="KW-0915">Sodium</keyword>
<evidence type="ECO:0000313" key="13">
    <source>
        <dbReference type="EMBL" id="KAK7874503.1"/>
    </source>
</evidence>
<evidence type="ECO:0000256" key="12">
    <source>
        <dbReference type="RuleBase" id="RU000679"/>
    </source>
</evidence>
<sequence length="125" mass="14056">MAAGADSGLSFSIRVPLCHVDFECTDALQGHTVTLHSPTVVPWTRDRSFRVPLAGATKARVQPHQMATDPALRRKYSAAVRRCIFPEERALAFFAHYTQSNCERECLANFTLAWCGCVPFFMHRK</sequence>
<evidence type="ECO:0000256" key="5">
    <source>
        <dbReference type="ARBA" id="ARBA00022692"/>
    </source>
</evidence>
<dbReference type="InterPro" id="IPR001873">
    <property type="entry name" value="ENaC"/>
</dbReference>
<proteinExistence type="inferred from homology"/>
<organism evidence="13 14">
    <name type="scientific">Gryllus longicercus</name>
    <dbReference type="NCBI Taxonomy" id="2509291"/>
    <lineage>
        <taxon>Eukaryota</taxon>
        <taxon>Metazoa</taxon>
        <taxon>Ecdysozoa</taxon>
        <taxon>Arthropoda</taxon>
        <taxon>Hexapoda</taxon>
        <taxon>Insecta</taxon>
        <taxon>Pterygota</taxon>
        <taxon>Neoptera</taxon>
        <taxon>Polyneoptera</taxon>
        <taxon>Orthoptera</taxon>
        <taxon>Ensifera</taxon>
        <taxon>Gryllidea</taxon>
        <taxon>Grylloidea</taxon>
        <taxon>Gryllidae</taxon>
        <taxon>Gryllinae</taxon>
        <taxon>Gryllus</taxon>
    </lineage>
</organism>
<gene>
    <name evidence="13" type="ORF">R5R35_001587</name>
</gene>
<evidence type="ECO:0000256" key="4">
    <source>
        <dbReference type="ARBA" id="ARBA00022461"/>
    </source>
</evidence>
<keyword evidence="5 12" id="KW-0812">Transmembrane</keyword>
<dbReference type="InterPro" id="IPR020903">
    <property type="entry name" value="ENaC_CS"/>
</dbReference>
<comment type="caution">
    <text evidence="13">The sequence shown here is derived from an EMBL/GenBank/DDBJ whole genome shotgun (WGS) entry which is preliminary data.</text>
</comment>